<organism evidence="1">
    <name type="scientific">marine sediment metagenome</name>
    <dbReference type="NCBI Taxonomy" id="412755"/>
    <lineage>
        <taxon>unclassified sequences</taxon>
        <taxon>metagenomes</taxon>
        <taxon>ecological metagenomes</taxon>
    </lineage>
</organism>
<comment type="caution">
    <text evidence="1">The sequence shown here is derived from an EMBL/GenBank/DDBJ whole genome shotgun (WGS) entry which is preliminary data.</text>
</comment>
<proteinExistence type="predicted"/>
<dbReference type="EMBL" id="LAZR01010850">
    <property type="protein sequence ID" value="KKM64706.1"/>
    <property type="molecule type" value="Genomic_DNA"/>
</dbReference>
<dbReference type="AlphaFoldDB" id="A0A0F9JQK8"/>
<protein>
    <submittedName>
        <fullName evidence="1">Uncharacterized protein</fullName>
    </submittedName>
</protein>
<gene>
    <name evidence="1" type="ORF">LCGC14_1498720</name>
</gene>
<name>A0A0F9JQK8_9ZZZZ</name>
<accession>A0A0F9JQK8</accession>
<reference evidence="1" key="1">
    <citation type="journal article" date="2015" name="Nature">
        <title>Complex archaea that bridge the gap between prokaryotes and eukaryotes.</title>
        <authorList>
            <person name="Spang A."/>
            <person name="Saw J.H."/>
            <person name="Jorgensen S.L."/>
            <person name="Zaremba-Niedzwiedzka K."/>
            <person name="Martijn J."/>
            <person name="Lind A.E."/>
            <person name="van Eijk R."/>
            <person name="Schleper C."/>
            <person name="Guy L."/>
            <person name="Ettema T.J."/>
        </authorList>
    </citation>
    <scope>NUCLEOTIDE SEQUENCE</scope>
</reference>
<sequence>MLKHLIAGPGHRKVAEVDITTNEKQALIVATRPLKIFNNTSQFLFNETNGIDINKNAAFGGTPIKIHNGIDDVLWTGTGIVGASRWIFNSSAQAHTGTQSIDGTTTKNGDVTQLAKGSDQDLTGHTAITGWIYITSWSVSGTKEVLFFGWNTGTSLMVGNNVNLGDYINTLVFNTWQKFSIPLNDLGLFTKTVDSVRVQTVSLGAGQAPSYYLDDIQIEETGDPITYTVQPKMSTWLHISEILSTFVDGFNNVLLNATMPNLAYNKILALSALSNGIIYHKTIDGNVDFTFVIKQLSDFIQLAGTSIINSGSDGTNTWMTINYKPAIPIILRSNTDDKMLVTISDNLSDLLLYRVSINGYIETRK</sequence>
<dbReference type="InterPro" id="IPR008979">
    <property type="entry name" value="Galactose-bd-like_sf"/>
</dbReference>
<dbReference type="Gene3D" id="2.60.120.430">
    <property type="entry name" value="Galactose-binding lectin"/>
    <property type="match status" value="1"/>
</dbReference>
<evidence type="ECO:0000313" key="1">
    <source>
        <dbReference type="EMBL" id="KKM64706.1"/>
    </source>
</evidence>
<dbReference type="SUPFAM" id="SSF49785">
    <property type="entry name" value="Galactose-binding domain-like"/>
    <property type="match status" value="1"/>
</dbReference>